<sequence length="44" mass="5048">MAEFILMVVFFLASNNNLVKSPVQFFVDAIFAPVESHLGEQHFY</sequence>
<name>A0A521ERJ0_SACCC</name>
<proteinExistence type="predicted"/>
<accession>A0A521ERJ0</accession>
<gene>
    <name evidence="1" type="ORF">SAMN06265379_11030</name>
</gene>
<dbReference type="AlphaFoldDB" id="A0A521ERJ0"/>
<dbReference type="EMBL" id="FXTB01000010">
    <property type="protein sequence ID" value="SMO85720.1"/>
    <property type="molecule type" value="Genomic_DNA"/>
</dbReference>
<evidence type="ECO:0000313" key="1">
    <source>
        <dbReference type="EMBL" id="SMO85720.1"/>
    </source>
</evidence>
<evidence type="ECO:0000313" key="2">
    <source>
        <dbReference type="Proteomes" id="UP000319040"/>
    </source>
</evidence>
<protein>
    <submittedName>
        <fullName evidence="1">Uncharacterized protein</fullName>
    </submittedName>
</protein>
<dbReference type="Proteomes" id="UP000319040">
    <property type="component" value="Unassembled WGS sequence"/>
</dbReference>
<reference evidence="1 2" key="1">
    <citation type="submission" date="2017-05" db="EMBL/GenBank/DDBJ databases">
        <authorList>
            <person name="Varghese N."/>
            <person name="Submissions S."/>
        </authorList>
    </citation>
    <scope>NUCLEOTIDE SEQUENCE [LARGE SCALE GENOMIC DNA]</scope>
    <source>
        <strain evidence="1 2">DSM 27040</strain>
    </source>
</reference>
<organism evidence="1 2">
    <name type="scientific">Saccharicrinis carchari</name>
    <dbReference type="NCBI Taxonomy" id="1168039"/>
    <lineage>
        <taxon>Bacteria</taxon>
        <taxon>Pseudomonadati</taxon>
        <taxon>Bacteroidota</taxon>
        <taxon>Bacteroidia</taxon>
        <taxon>Marinilabiliales</taxon>
        <taxon>Marinilabiliaceae</taxon>
        <taxon>Saccharicrinis</taxon>
    </lineage>
</organism>
<keyword evidence="2" id="KW-1185">Reference proteome</keyword>